<feature type="transmembrane region" description="Helical" evidence="2">
    <location>
        <begin position="302"/>
        <end position="318"/>
    </location>
</feature>
<dbReference type="PANTHER" id="PTHR31331:SF1">
    <property type="entry name" value="CYSTEINE RICH SECRETORY PROTEIN LCCL DOMAIN CONTAINING 2"/>
    <property type="match status" value="1"/>
</dbReference>
<evidence type="ECO:0000259" key="3">
    <source>
        <dbReference type="Pfam" id="PF03815"/>
    </source>
</evidence>
<evidence type="ECO:0000313" key="5">
    <source>
        <dbReference type="Proteomes" id="UP000290900"/>
    </source>
</evidence>
<feature type="transmembrane region" description="Helical" evidence="2">
    <location>
        <begin position="397"/>
        <end position="415"/>
    </location>
</feature>
<dbReference type="SUPFAM" id="SSF69848">
    <property type="entry name" value="LCCL domain"/>
    <property type="match status" value="1"/>
</dbReference>
<feature type="transmembrane region" description="Helical" evidence="2">
    <location>
        <begin position="325"/>
        <end position="346"/>
    </location>
</feature>
<keyword evidence="2" id="KW-1133">Transmembrane helix</keyword>
<dbReference type="InterPro" id="IPR051957">
    <property type="entry name" value="CRISP-LCCL_domain"/>
</dbReference>
<feature type="domain" description="LCCL" evidence="3">
    <location>
        <begin position="166"/>
        <end position="262"/>
    </location>
</feature>
<reference evidence="4 5" key="1">
    <citation type="submission" date="2018-12" db="EMBL/GenBank/DDBJ databases">
        <authorList>
            <person name="Tiukova I."/>
            <person name="Dainat J."/>
        </authorList>
    </citation>
    <scope>NUCLEOTIDE SEQUENCE [LARGE SCALE GENOMIC DNA]</scope>
</reference>
<dbReference type="Pfam" id="PF03815">
    <property type="entry name" value="LCCL"/>
    <property type="match status" value="1"/>
</dbReference>
<evidence type="ECO:0000256" key="1">
    <source>
        <dbReference type="SAM" id="MobiDB-lite"/>
    </source>
</evidence>
<feature type="compositionally biased region" description="Polar residues" evidence="1">
    <location>
        <begin position="1"/>
        <end position="11"/>
    </location>
</feature>
<proteinExistence type="predicted"/>
<accession>A0A448YPD4</accession>
<feature type="transmembrane region" description="Helical" evidence="2">
    <location>
        <begin position="110"/>
        <end position="130"/>
    </location>
</feature>
<feature type="region of interest" description="Disordered" evidence="1">
    <location>
        <begin position="1"/>
        <end position="35"/>
    </location>
</feature>
<feature type="transmembrane region" description="Helical" evidence="2">
    <location>
        <begin position="366"/>
        <end position="385"/>
    </location>
</feature>
<dbReference type="OrthoDB" id="441660at2759"/>
<feature type="transmembrane region" description="Helical" evidence="2">
    <location>
        <begin position="506"/>
        <end position="526"/>
    </location>
</feature>
<dbReference type="EMBL" id="CAACVR010000027">
    <property type="protein sequence ID" value="VEU22761.1"/>
    <property type="molecule type" value="Genomic_DNA"/>
</dbReference>
<dbReference type="InParanoid" id="A0A448YPD4"/>
<dbReference type="FunCoup" id="A0A448YPD4">
    <property type="interactions" value="8"/>
</dbReference>
<feature type="compositionally biased region" description="Low complexity" evidence="1">
    <location>
        <begin position="15"/>
        <end position="28"/>
    </location>
</feature>
<evidence type="ECO:0000256" key="2">
    <source>
        <dbReference type="SAM" id="Phobius"/>
    </source>
</evidence>
<name>A0A448YPD4_BRENA</name>
<gene>
    <name evidence="4" type="ORF">BRENAR_LOCUS3492</name>
</gene>
<keyword evidence="2" id="KW-0812">Transmembrane</keyword>
<evidence type="ECO:0000313" key="4">
    <source>
        <dbReference type="EMBL" id="VEU22761.1"/>
    </source>
</evidence>
<keyword evidence="5" id="KW-1185">Reference proteome</keyword>
<feature type="transmembrane region" description="Helical" evidence="2">
    <location>
        <begin position="459"/>
        <end position="476"/>
    </location>
</feature>
<dbReference type="Gene3D" id="2.170.130.20">
    <property type="entry name" value="LCCL-like domain"/>
    <property type="match status" value="1"/>
</dbReference>
<dbReference type="AlphaFoldDB" id="A0A448YPD4"/>
<dbReference type="InterPro" id="IPR004043">
    <property type="entry name" value="LCCL"/>
</dbReference>
<feature type="transmembrane region" description="Helical" evidence="2">
    <location>
        <begin position="427"/>
        <end position="447"/>
    </location>
</feature>
<organism evidence="4 5">
    <name type="scientific">Brettanomyces naardenensis</name>
    <name type="common">Yeast</name>
    <dbReference type="NCBI Taxonomy" id="13370"/>
    <lineage>
        <taxon>Eukaryota</taxon>
        <taxon>Fungi</taxon>
        <taxon>Dikarya</taxon>
        <taxon>Ascomycota</taxon>
        <taxon>Saccharomycotina</taxon>
        <taxon>Pichiomycetes</taxon>
        <taxon>Pichiales</taxon>
        <taxon>Pichiaceae</taxon>
        <taxon>Brettanomyces</taxon>
    </lineage>
</organism>
<sequence length="670" mass="74971">MKTFHENPQSRIRSRTLSTEPSSETPSEGTADPTYSLKSEDIELQTWGVDDTINRPNNRQRHSNLIGRIFSGPQHPEDLPPRFHNLFLQRLDELPLQVSRLVSRKVKASIILVYCLVWILCLRSILYPYLSEAPYLSSEETPILSFSCGKEDSIWQGGNDKCGLDGQDCRHKINDEIIIRCPALCDIGSKSYAAIDVGDESIKYRNFYVGGGKDEDYGRDTTLPYRSDSFPCGAAVHAGLISPTFGGCARLQFLGPQYGFTEAASAHSSMGDSIEFDSFFPDSFRFIPNTDGQCKHCRDPRVAVTIINIILGLPLIYLSINGQVAFWFTCITGFWTIVLTFDPPILIDPSDPVNLPELISLGLERFLPLCFMLLVIWKFISITTLSQPSSQIGKSLIWYPLFWVGMLNNVTFDRLPVDRLTMSDIRAMPGAITTAIILLLFTILCVFLQGYQLWKAGRIRTYLIGYPLLTAFLLFLSKIPGLQLRIHHYIIGLIFLPGTRTKGMTAYLFQGVLLGLLVNGVARWGFASIAETDESLFRDDSAGRIDAPIFSAYTKENTSVSWYEDNEIQADTNPATSAVFYSLLINDIETYRGPNSTVSIDRLAESDAEFGSLLSSSLKYNEGEVKLYLRVSRLGRKDEKRSAYSKALVVNYVSGNELTGELLGESDYRG</sequence>
<dbReference type="Proteomes" id="UP000290900">
    <property type="component" value="Unassembled WGS sequence"/>
</dbReference>
<protein>
    <submittedName>
        <fullName evidence="4">DEKNAAC103843</fullName>
    </submittedName>
</protein>
<dbReference type="InterPro" id="IPR036609">
    <property type="entry name" value="LCCL_sf"/>
</dbReference>
<dbReference type="PANTHER" id="PTHR31331">
    <property type="entry name" value="LCCL DOMAIN PROTEIN (AFU_ORTHOLOGUE AFUA_5G08630)"/>
    <property type="match status" value="1"/>
</dbReference>
<keyword evidence="2" id="KW-0472">Membrane</keyword>